<feature type="non-terminal residue" evidence="2">
    <location>
        <position position="1"/>
    </location>
</feature>
<feature type="compositionally biased region" description="Basic residues" evidence="1">
    <location>
        <begin position="1"/>
        <end position="13"/>
    </location>
</feature>
<organism evidence="2">
    <name type="scientific">uncultured Acetobacteraceae bacterium</name>
    <dbReference type="NCBI Taxonomy" id="169975"/>
    <lineage>
        <taxon>Bacteria</taxon>
        <taxon>Pseudomonadati</taxon>
        <taxon>Pseudomonadota</taxon>
        <taxon>Alphaproteobacteria</taxon>
        <taxon>Acetobacterales</taxon>
        <taxon>Acetobacteraceae</taxon>
        <taxon>environmental samples</taxon>
    </lineage>
</organism>
<protein>
    <submittedName>
        <fullName evidence="2">Uncharacterized protein</fullName>
    </submittedName>
</protein>
<dbReference type="AlphaFoldDB" id="A0A6J4JH65"/>
<name>A0A6J4JH65_9PROT</name>
<proteinExistence type="predicted"/>
<evidence type="ECO:0000256" key="1">
    <source>
        <dbReference type="SAM" id="MobiDB-lite"/>
    </source>
</evidence>
<dbReference type="EMBL" id="CADCTG010000284">
    <property type="protein sequence ID" value="CAA9280429.1"/>
    <property type="molecule type" value="Genomic_DNA"/>
</dbReference>
<feature type="non-terminal residue" evidence="2">
    <location>
        <position position="89"/>
    </location>
</feature>
<reference evidence="2" key="1">
    <citation type="submission" date="2020-02" db="EMBL/GenBank/DDBJ databases">
        <authorList>
            <person name="Meier V. D."/>
        </authorList>
    </citation>
    <scope>NUCLEOTIDE SEQUENCE</scope>
    <source>
        <strain evidence="2">AVDCRST_MAG08</strain>
    </source>
</reference>
<evidence type="ECO:0000313" key="2">
    <source>
        <dbReference type="EMBL" id="CAA9280429.1"/>
    </source>
</evidence>
<gene>
    <name evidence="2" type="ORF">AVDCRST_MAG08-3738</name>
</gene>
<sequence length="89" mass="9950">DPKPRRHVAPRHGLRSEPAHAGPEDAAIPDDAGVGLHVEHRLRGVGRQRHGLRVQRGRPQHPADRHLLHCRSVPPRAAEHRSGHPHPRL</sequence>
<feature type="region of interest" description="Disordered" evidence="1">
    <location>
        <begin position="1"/>
        <end position="31"/>
    </location>
</feature>
<accession>A0A6J4JH65</accession>